<protein>
    <submittedName>
        <fullName evidence="2">RES family NAD+ phosphorylase</fullName>
    </submittedName>
</protein>
<dbReference type="InterPro" id="IPR014914">
    <property type="entry name" value="RES_dom"/>
</dbReference>
<dbReference type="EMBL" id="JBHSGI010000034">
    <property type="protein sequence ID" value="MFC4672020.1"/>
    <property type="molecule type" value="Genomic_DNA"/>
</dbReference>
<comment type="caution">
    <text evidence="2">The sequence shown here is derived from an EMBL/GenBank/DDBJ whole genome shotgun (WGS) entry which is preliminary data.</text>
</comment>
<accession>A0ABV9KQ00</accession>
<proteinExistence type="predicted"/>
<sequence length="206" mass="22197">MVPSRFPPVDAFDTVASADDLAAVMELEGWTNDRLVAHRLRRLPPEQWVWGRANASVVMAAFLHGSPNGSRFASGELGAWYAAATTTTALVEVASALRREVVLSALPEMTAEYRGYVARLGGVYIDIRGAAPDLHDPDSHAAGQVFGESVRAGDLAGISYDSVRDGGGWNLVCYRPPLVEDVRQGQHWRLRVGAAGKVLVETLARS</sequence>
<reference evidence="3" key="1">
    <citation type="journal article" date="2019" name="Int. J. Syst. Evol. Microbiol.">
        <title>The Global Catalogue of Microorganisms (GCM) 10K type strain sequencing project: providing services to taxonomists for standard genome sequencing and annotation.</title>
        <authorList>
            <consortium name="The Broad Institute Genomics Platform"/>
            <consortium name="The Broad Institute Genome Sequencing Center for Infectious Disease"/>
            <person name="Wu L."/>
            <person name="Ma J."/>
        </authorList>
    </citation>
    <scope>NUCLEOTIDE SEQUENCE [LARGE SCALE GENOMIC DNA]</scope>
    <source>
        <strain evidence="3">CGMCC 4.7283</strain>
    </source>
</reference>
<dbReference type="SMART" id="SM00953">
    <property type="entry name" value="RES"/>
    <property type="match status" value="1"/>
</dbReference>
<name>A0ABV9KQ00_9RHOB</name>
<dbReference type="Proteomes" id="UP001595973">
    <property type="component" value="Unassembled WGS sequence"/>
</dbReference>
<dbReference type="RefSeq" id="WP_380723172.1">
    <property type="nucleotide sequence ID" value="NZ_JBHSGI010000034.1"/>
</dbReference>
<keyword evidence="3" id="KW-1185">Reference proteome</keyword>
<evidence type="ECO:0000313" key="2">
    <source>
        <dbReference type="EMBL" id="MFC4672020.1"/>
    </source>
</evidence>
<dbReference type="Pfam" id="PF08808">
    <property type="entry name" value="RES"/>
    <property type="match status" value="1"/>
</dbReference>
<feature type="domain" description="RES" evidence="1">
    <location>
        <begin position="61"/>
        <end position="185"/>
    </location>
</feature>
<gene>
    <name evidence="2" type="ORF">ACFO5X_25960</name>
</gene>
<evidence type="ECO:0000313" key="3">
    <source>
        <dbReference type="Proteomes" id="UP001595973"/>
    </source>
</evidence>
<organism evidence="2 3">
    <name type="scientific">Seohaeicola nanhaiensis</name>
    <dbReference type="NCBI Taxonomy" id="1387282"/>
    <lineage>
        <taxon>Bacteria</taxon>
        <taxon>Pseudomonadati</taxon>
        <taxon>Pseudomonadota</taxon>
        <taxon>Alphaproteobacteria</taxon>
        <taxon>Rhodobacterales</taxon>
        <taxon>Roseobacteraceae</taxon>
        <taxon>Seohaeicola</taxon>
    </lineage>
</organism>
<evidence type="ECO:0000259" key="1">
    <source>
        <dbReference type="SMART" id="SM00953"/>
    </source>
</evidence>